<comment type="caution">
    <text evidence="2">The sequence shown here is derived from an EMBL/GenBank/DDBJ whole genome shotgun (WGS) entry which is preliminary data.</text>
</comment>
<dbReference type="RefSeq" id="WP_249332173.1">
    <property type="nucleotide sequence ID" value="NZ_JACRSY010000007.1"/>
</dbReference>
<proteinExistence type="predicted"/>
<keyword evidence="3" id="KW-1185">Reference proteome</keyword>
<protein>
    <submittedName>
        <fullName evidence="2">Uncharacterized protein</fullName>
    </submittedName>
</protein>
<reference evidence="2" key="1">
    <citation type="submission" date="2020-08" db="EMBL/GenBank/DDBJ databases">
        <title>Genome public.</title>
        <authorList>
            <person name="Liu C."/>
            <person name="Sun Q."/>
        </authorList>
    </citation>
    <scope>NUCLEOTIDE SEQUENCE</scope>
    <source>
        <strain evidence="2">NSJ-12</strain>
    </source>
</reference>
<accession>A0A926EJ54</accession>
<evidence type="ECO:0000256" key="1">
    <source>
        <dbReference type="SAM" id="MobiDB-lite"/>
    </source>
</evidence>
<dbReference type="AlphaFoldDB" id="A0A926EJ54"/>
<sequence>MAKVYQFPGNGKNTQKVKANPNPIRSEEEMQLKNTVVLLIVSYEESKRGLEEIKAEIKELDGMHLKSAKEVIKSIKDLNKRFLKYGVSVGGYRFIASDEREVIYTNANELFYVCEDDENATTYLAGAFIEQFNHYKFTLLLDESIYHILDERMYELEITIKTLKNTKI</sequence>
<dbReference type="EMBL" id="JACRSY010000007">
    <property type="protein sequence ID" value="MBC8579018.1"/>
    <property type="molecule type" value="Genomic_DNA"/>
</dbReference>
<evidence type="ECO:0000313" key="3">
    <source>
        <dbReference type="Proteomes" id="UP000655830"/>
    </source>
</evidence>
<feature type="region of interest" description="Disordered" evidence="1">
    <location>
        <begin position="1"/>
        <end position="20"/>
    </location>
</feature>
<evidence type="ECO:0000313" key="2">
    <source>
        <dbReference type="EMBL" id="MBC8579018.1"/>
    </source>
</evidence>
<gene>
    <name evidence="2" type="ORF">H8718_05650</name>
</gene>
<organism evidence="2 3">
    <name type="scientific">Zhenhengia yiwuensis</name>
    <dbReference type="NCBI Taxonomy" id="2763666"/>
    <lineage>
        <taxon>Bacteria</taxon>
        <taxon>Bacillati</taxon>
        <taxon>Bacillota</taxon>
        <taxon>Clostridia</taxon>
        <taxon>Lachnospirales</taxon>
        <taxon>Lachnospiraceae</taxon>
        <taxon>Zhenhengia</taxon>
    </lineage>
</organism>
<name>A0A926EJ54_9FIRM</name>
<dbReference type="Proteomes" id="UP000655830">
    <property type="component" value="Unassembled WGS sequence"/>
</dbReference>